<keyword evidence="2" id="KW-0680">Restriction system</keyword>
<dbReference type="InterPro" id="IPR000055">
    <property type="entry name" value="Restrct_endonuc_typeI_TRD"/>
</dbReference>
<accession>A0ABU5TLH3</accession>
<dbReference type="PANTHER" id="PTHR30408:SF13">
    <property type="entry name" value="TYPE I RESTRICTION ENZYME HINDI SPECIFICITY SUBUNIT"/>
    <property type="match status" value="1"/>
</dbReference>
<evidence type="ECO:0000256" key="4">
    <source>
        <dbReference type="SAM" id="Coils"/>
    </source>
</evidence>
<feature type="domain" description="Type I restriction modification DNA specificity" evidence="5">
    <location>
        <begin position="1"/>
        <end position="158"/>
    </location>
</feature>
<dbReference type="EC" id="3.1.21.-" evidence="6"/>
<dbReference type="InterPro" id="IPR052021">
    <property type="entry name" value="Type-I_RS_S_subunit"/>
</dbReference>
<proteinExistence type="inferred from homology"/>
<keyword evidence="6" id="KW-0255">Endonuclease</keyword>
<dbReference type="SUPFAM" id="SSF116734">
    <property type="entry name" value="DNA methylase specificity domain"/>
    <property type="match status" value="2"/>
</dbReference>
<dbReference type="RefSeq" id="WP_323262386.1">
    <property type="nucleotide sequence ID" value="NZ_JAYGIE010000082.1"/>
</dbReference>
<reference evidence="6 7" key="1">
    <citation type="submission" date="2023-12" db="EMBL/GenBank/DDBJ databases">
        <title>Baltic Sea Cyanobacteria.</title>
        <authorList>
            <person name="Delbaje E."/>
            <person name="Fewer D.P."/>
            <person name="Shishido T.K."/>
        </authorList>
    </citation>
    <scope>NUCLEOTIDE SEQUENCE [LARGE SCALE GENOMIC DNA]</scope>
    <source>
        <strain evidence="6 7">UHCC 0370</strain>
    </source>
</reference>
<feature type="coiled-coil region" evidence="4">
    <location>
        <begin position="139"/>
        <end position="166"/>
    </location>
</feature>
<sequence>MSDWKETTWGNVSTLEYGKPVDYKELDGKVPVYGTNGQIGFTNSEPLCKFPSVIVGRKGAYRGIHFSSVPFCLIDTGFFLKPISKDIIDIKFAYYSLLNTDINRLDSGSAIPSISRPDFYQLDLSLPPLKEQKQIADVLSCLDIKIENLRRQNETLEQIAQTLFKHWFIDFEFPNADDKPYKSSGGAMVASELGDIPEGWKVGKLGDEFEILMGQSPSGSSFNEDKQGMIFFQGRTDFGFRFPTIRLYTTEPSRIAEKFDVLVSVRAPVGDINLASDKCCIGRGLAAVKSKYKSYCLHKMKSFKKLFNVFESEGTVFGSINKQSFNSLESIIPTDKVIKDFEAVVTTIDQKFYVNDLQIQTLTKTRDSLLPKLMSGQLRVKEK</sequence>
<evidence type="ECO:0000313" key="6">
    <source>
        <dbReference type="EMBL" id="MEA5479055.1"/>
    </source>
</evidence>
<keyword evidence="3" id="KW-0238">DNA-binding</keyword>
<evidence type="ECO:0000313" key="7">
    <source>
        <dbReference type="Proteomes" id="UP001301388"/>
    </source>
</evidence>
<comment type="similarity">
    <text evidence="1">Belongs to the type-I restriction system S methylase family.</text>
</comment>
<gene>
    <name evidence="6" type="ORF">VB774_15625</name>
</gene>
<name>A0ABU5TLH3_9CYAN</name>
<dbReference type="PANTHER" id="PTHR30408">
    <property type="entry name" value="TYPE-1 RESTRICTION ENZYME ECOKI SPECIFICITY PROTEIN"/>
    <property type="match status" value="1"/>
</dbReference>
<evidence type="ECO:0000256" key="2">
    <source>
        <dbReference type="ARBA" id="ARBA00022747"/>
    </source>
</evidence>
<dbReference type="CDD" id="cd17267">
    <property type="entry name" value="RMtype1_S_EcoAO83I-TRD1-CR1_like"/>
    <property type="match status" value="1"/>
</dbReference>
<protein>
    <submittedName>
        <fullName evidence="6">Restriction endonuclease subunit S</fullName>
        <ecNumber evidence="6">3.1.21.-</ecNumber>
    </submittedName>
</protein>
<keyword evidence="6" id="KW-0378">Hydrolase</keyword>
<keyword evidence="6" id="KW-0540">Nuclease</keyword>
<keyword evidence="4" id="KW-0175">Coiled coil</keyword>
<feature type="domain" description="Type I restriction modification DNA specificity" evidence="5">
    <location>
        <begin position="197"/>
        <end position="334"/>
    </location>
</feature>
<organism evidence="6 7">
    <name type="scientific">Pseudanabaena galeata UHCC 0370</name>
    <dbReference type="NCBI Taxonomy" id="3110310"/>
    <lineage>
        <taxon>Bacteria</taxon>
        <taxon>Bacillati</taxon>
        <taxon>Cyanobacteriota</taxon>
        <taxon>Cyanophyceae</taxon>
        <taxon>Pseudanabaenales</taxon>
        <taxon>Pseudanabaenaceae</taxon>
        <taxon>Pseudanabaena</taxon>
    </lineage>
</organism>
<dbReference type="Proteomes" id="UP001301388">
    <property type="component" value="Unassembled WGS sequence"/>
</dbReference>
<dbReference type="Gene3D" id="3.90.220.20">
    <property type="entry name" value="DNA methylase specificity domains"/>
    <property type="match status" value="2"/>
</dbReference>
<comment type="caution">
    <text evidence="6">The sequence shown here is derived from an EMBL/GenBank/DDBJ whole genome shotgun (WGS) entry which is preliminary data.</text>
</comment>
<evidence type="ECO:0000259" key="5">
    <source>
        <dbReference type="Pfam" id="PF01420"/>
    </source>
</evidence>
<dbReference type="InterPro" id="IPR044946">
    <property type="entry name" value="Restrct_endonuc_typeI_TRD_sf"/>
</dbReference>
<evidence type="ECO:0000256" key="1">
    <source>
        <dbReference type="ARBA" id="ARBA00010923"/>
    </source>
</evidence>
<dbReference type="Pfam" id="PF01420">
    <property type="entry name" value="Methylase_S"/>
    <property type="match status" value="2"/>
</dbReference>
<dbReference type="EMBL" id="JAYGIE010000082">
    <property type="protein sequence ID" value="MEA5479055.1"/>
    <property type="molecule type" value="Genomic_DNA"/>
</dbReference>
<dbReference type="GO" id="GO:0016787">
    <property type="term" value="F:hydrolase activity"/>
    <property type="evidence" value="ECO:0007669"/>
    <property type="project" value="UniProtKB-KW"/>
</dbReference>
<keyword evidence="7" id="KW-1185">Reference proteome</keyword>
<dbReference type="GO" id="GO:0004519">
    <property type="term" value="F:endonuclease activity"/>
    <property type="evidence" value="ECO:0007669"/>
    <property type="project" value="UniProtKB-KW"/>
</dbReference>
<evidence type="ECO:0000256" key="3">
    <source>
        <dbReference type="ARBA" id="ARBA00023125"/>
    </source>
</evidence>
<dbReference type="CDD" id="cd17495">
    <property type="entry name" value="RMtype1_S_Cep9333ORF4827P-TRD2-CR2_like"/>
    <property type="match status" value="1"/>
</dbReference>